<dbReference type="Proteomes" id="UP000030746">
    <property type="component" value="Unassembled WGS sequence"/>
</dbReference>
<keyword evidence="2" id="KW-1185">Reference proteome</keyword>
<gene>
    <name evidence="1" type="ORF">LOTGIDRAFT_176739</name>
</gene>
<evidence type="ECO:0000313" key="2">
    <source>
        <dbReference type="Proteomes" id="UP000030746"/>
    </source>
</evidence>
<dbReference type="CTD" id="20243964"/>
<protein>
    <submittedName>
        <fullName evidence="1">Uncharacterized protein</fullName>
    </submittedName>
</protein>
<dbReference type="GeneID" id="20243964"/>
<dbReference type="EMBL" id="KB201904">
    <property type="protein sequence ID" value="ESO93459.1"/>
    <property type="molecule type" value="Genomic_DNA"/>
</dbReference>
<accession>V4BWR0</accession>
<dbReference type="AlphaFoldDB" id="V4BWR0"/>
<evidence type="ECO:0000313" key="1">
    <source>
        <dbReference type="EMBL" id="ESO93459.1"/>
    </source>
</evidence>
<reference evidence="1 2" key="1">
    <citation type="journal article" date="2013" name="Nature">
        <title>Insights into bilaterian evolution from three spiralian genomes.</title>
        <authorList>
            <person name="Simakov O."/>
            <person name="Marletaz F."/>
            <person name="Cho S.J."/>
            <person name="Edsinger-Gonzales E."/>
            <person name="Havlak P."/>
            <person name="Hellsten U."/>
            <person name="Kuo D.H."/>
            <person name="Larsson T."/>
            <person name="Lv J."/>
            <person name="Arendt D."/>
            <person name="Savage R."/>
            <person name="Osoegawa K."/>
            <person name="de Jong P."/>
            <person name="Grimwood J."/>
            <person name="Chapman J.A."/>
            <person name="Shapiro H."/>
            <person name="Aerts A."/>
            <person name="Otillar R.P."/>
            <person name="Terry A.Y."/>
            <person name="Boore J.L."/>
            <person name="Grigoriev I.V."/>
            <person name="Lindberg D.R."/>
            <person name="Seaver E.C."/>
            <person name="Weisblat D.A."/>
            <person name="Putnam N.H."/>
            <person name="Rokhsar D.S."/>
        </authorList>
    </citation>
    <scope>NUCLEOTIDE SEQUENCE [LARGE SCALE GENOMIC DNA]</scope>
</reference>
<name>V4BWR0_LOTGI</name>
<sequence>MGAKCSSPLKRKWFSRKSGNVKRNSVVPLQVKSAEDIDGPVSLLRTRSPKLCPELSVPSSPKDLDVLTVKPKDLDLAGGEYNEDDTSNVEHPEVHYEEIKYSVPAEIKTHYFNSFSQEWYVYKRTQQVPITEMRKTIT</sequence>
<organism evidence="1 2">
    <name type="scientific">Lottia gigantea</name>
    <name type="common">Giant owl limpet</name>
    <dbReference type="NCBI Taxonomy" id="225164"/>
    <lineage>
        <taxon>Eukaryota</taxon>
        <taxon>Metazoa</taxon>
        <taxon>Spiralia</taxon>
        <taxon>Lophotrochozoa</taxon>
        <taxon>Mollusca</taxon>
        <taxon>Gastropoda</taxon>
        <taxon>Patellogastropoda</taxon>
        <taxon>Lottioidea</taxon>
        <taxon>Lottiidae</taxon>
        <taxon>Lottia</taxon>
    </lineage>
</organism>
<proteinExistence type="predicted"/>
<dbReference type="KEGG" id="lgi:LOTGIDRAFT_176739"/>
<dbReference type="RefSeq" id="XP_009055853.1">
    <property type="nucleotide sequence ID" value="XM_009057605.1"/>
</dbReference>